<proteinExistence type="predicted"/>
<comment type="catalytic activity">
    <reaction evidence="5">
        <text>RNA(n) + a ribonucleoside 5'-triphosphate = RNA(n+1) + diphosphate</text>
        <dbReference type="Rhea" id="RHEA:21248"/>
        <dbReference type="Rhea" id="RHEA-COMP:14527"/>
        <dbReference type="Rhea" id="RHEA-COMP:17342"/>
        <dbReference type="ChEBI" id="CHEBI:33019"/>
        <dbReference type="ChEBI" id="CHEBI:61557"/>
        <dbReference type="ChEBI" id="CHEBI:140395"/>
        <dbReference type="EC" id="2.7.7.48"/>
    </reaction>
</comment>
<dbReference type="GO" id="GO:0006351">
    <property type="term" value="P:DNA-templated transcription"/>
    <property type="evidence" value="ECO:0007669"/>
    <property type="project" value="InterPro"/>
</dbReference>
<evidence type="ECO:0000256" key="2">
    <source>
        <dbReference type="ARBA" id="ARBA00022695"/>
    </source>
</evidence>
<evidence type="ECO:0000256" key="1">
    <source>
        <dbReference type="ARBA" id="ARBA00022679"/>
    </source>
</evidence>
<dbReference type="InterPro" id="IPR001205">
    <property type="entry name" value="RNA-dir_pol_C"/>
</dbReference>
<dbReference type="Pfam" id="PF00680">
    <property type="entry name" value="RdRP_1"/>
    <property type="match status" value="1"/>
</dbReference>
<evidence type="ECO:0000256" key="3">
    <source>
        <dbReference type="ARBA" id="ARBA00022741"/>
    </source>
</evidence>
<evidence type="ECO:0000259" key="6">
    <source>
        <dbReference type="Pfam" id="PF00680"/>
    </source>
</evidence>
<keyword evidence="1" id="KW-0808">Transferase</keyword>
<keyword evidence="4" id="KW-0693">Viral RNA replication</keyword>
<feature type="domain" description="RNA-directed RNA polymerase C-terminal" evidence="6">
    <location>
        <begin position="29"/>
        <end position="250"/>
    </location>
</feature>
<organism evidence="7">
    <name type="scientific">Riboviria sp</name>
    <dbReference type="NCBI Taxonomy" id="2585031"/>
    <lineage>
        <taxon>Viruses</taxon>
        <taxon>Riboviria</taxon>
    </lineage>
</organism>
<name>A0A8K1U2N4_9VIRU</name>
<accession>A0A8K1U2N4</accession>
<dbReference type="InterPro" id="IPR001795">
    <property type="entry name" value="RNA-dir_pol_luteovirus"/>
</dbReference>
<dbReference type="GO" id="GO:0003723">
    <property type="term" value="F:RNA binding"/>
    <property type="evidence" value="ECO:0007669"/>
    <property type="project" value="InterPro"/>
</dbReference>
<reference evidence="7" key="1">
    <citation type="submission" date="2020-11" db="EMBL/GenBank/DDBJ databases">
        <title>RNA virus dark matter in the feces of wild birds.</title>
        <authorList>
            <person name="Lu X."/>
            <person name="Yang X.S."/>
            <person name="Zhang W."/>
        </authorList>
    </citation>
    <scope>NUCLEOTIDE SEQUENCE</scope>
    <source>
        <strain evidence="7">Redstart169con18</strain>
    </source>
</reference>
<dbReference type="GO" id="GO:0003968">
    <property type="term" value="F:RNA-directed RNA polymerase activity"/>
    <property type="evidence" value="ECO:0007669"/>
    <property type="project" value="UniProtKB-EC"/>
</dbReference>
<protein>
    <recommendedName>
        <fullName evidence="6">RNA-directed RNA polymerase C-terminal domain-containing protein</fullName>
    </recommendedName>
</protein>
<evidence type="ECO:0000313" key="7">
    <source>
        <dbReference type="EMBL" id="UGO57510.1"/>
    </source>
</evidence>
<evidence type="ECO:0000256" key="5">
    <source>
        <dbReference type="ARBA" id="ARBA00048744"/>
    </source>
</evidence>
<dbReference type="GO" id="GO:0000166">
    <property type="term" value="F:nucleotide binding"/>
    <property type="evidence" value="ECO:0007669"/>
    <property type="project" value="UniProtKB-KW"/>
</dbReference>
<dbReference type="PRINTS" id="PR00914">
    <property type="entry name" value="LVIRUSRNAPOL"/>
</dbReference>
<dbReference type="EMBL" id="MW239469">
    <property type="protein sequence ID" value="UGO57510.1"/>
    <property type="molecule type" value="Genomic_RNA"/>
</dbReference>
<evidence type="ECO:0000256" key="4">
    <source>
        <dbReference type="ARBA" id="ARBA00022953"/>
    </source>
</evidence>
<dbReference type="InterPro" id="IPR043502">
    <property type="entry name" value="DNA/RNA_pol_sf"/>
</dbReference>
<dbReference type="SUPFAM" id="SSF56672">
    <property type="entry name" value="DNA/RNA polymerases"/>
    <property type="match status" value="1"/>
</dbReference>
<sequence>MRSLNIMEDAYAITKRQIPKDFDTYSSFERALNRLDRSSTPGYPYNKRGSTIGDVLGFDGVWFKEFNIQSLWFDVAQLMDGVGWDDLIFNVFIKEEPHKRSKIEEGRWRLIIGMPLHFQVLSHMLFDFQNDAYIENAYYIPSQQGIKLFEGNWRTFVSSWKAAGYDIGLDKRAWDWTVTGWKTEVCKIFRQRMVYGENYESWCRLVDKAYEALYGSPVLMLSNGMLFKQLHPGIQKSGSLNTISDNSLQQVLDHILVCIDTGAPIYPLPVAVGDDTLQTQAQVADLDAYKRYGSFVKSATLGLEFVGMEFLSTGPVPVYLEKHLFKIPYFDKPTRTQYFDAMLRLYSYSPHLALWRRLAYRLDLEESLKSDAYYRSWFEYQLD</sequence>
<keyword evidence="3" id="KW-0547">Nucleotide-binding</keyword>
<keyword evidence="2" id="KW-0548">Nucleotidyltransferase</keyword>